<dbReference type="Gene3D" id="3.30.70.100">
    <property type="match status" value="1"/>
</dbReference>
<dbReference type="SUPFAM" id="SSF55008">
    <property type="entry name" value="HMA, heavy metal-associated domain"/>
    <property type="match status" value="1"/>
</dbReference>
<dbReference type="CDD" id="cd00371">
    <property type="entry name" value="HMA"/>
    <property type="match status" value="1"/>
</dbReference>
<dbReference type="GO" id="GO:0046872">
    <property type="term" value="F:metal ion binding"/>
    <property type="evidence" value="ECO:0007669"/>
    <property type="project" value="InterPro"/>
</dbReference>
<reference evidence="2" key="2">
    <citation type="submission" date="2024-06" db="EMBL/GenBank/DDBJ databases">
        <authorList>
            <person name="Plum-Jensen L.E."/>
            <person name="Schramm A."/>
            <person name="Marshall I.P.G."/>
        </authorList>
    </citation>
    <scope>NUCLEOTIDE SEQUENCE</scope>
    <source>
        <strain evidence="2">Rat1</strain>
    </source>
</reference>
<evidence type="ECO:0000259" key="1">
    <source>
        <dbReference type="PROSITE" id="PS50846"/>
    </source>
</evidence>
<evidence type="ECO:0000313" key="2">
    <source>
        <dbReference type="EMBL" id="XCN72417.1"/>
    </source>
</evidence>
<protein>
    <submittedName>
        <fullName evidence="2">Heavy metal-associated domain-containing protein</fullName>
    </submittedName>
</protein>
<organism evidence="2">
    <name type="scientific">Candidatus Electrothrix aestuarii</name>
    <dbReference type="NCBI Taxonomy" id="3062594"/>
    <lineage>
        <taxon>Bacteria</taxon>
        <taxon>Pseudomonadati</taxon>
        <taxon>Thermodesulfobacteriota</taxon>
        <taxon>Desulfobulbia</taxon>
        <taxon>Desulfobulbales</taxon>
        <taxon>Desulfobulbaceae</taxon>
        <taxon>Candidatus Electrothrix</taxon>
    </lineage>
</organism>
<dbReference type="PROSITE" id="PS50846">
    <property type="entry name" value="HMA_2"/>
    <property type="match status" value="1"/>
</dbReference>
<name>A0AAU8LU65_9BACT</name>
<dbReference type="EMBL" id="CP159373">
    <property type="protein sequence ID" value="XCN72417.1"/>
    <property type="molecule type" value="Genomic_DNA"/>
</dbReference>
<gene>
    <name evidence="2" type="ORF">Q3M24_19305</name>
</gene>
<feature type="domain" description="HMA" evidence="1">
    <location>
        <begin position="5"/>
        <end position="67"/>
    </location>
</feature>
<dbReference type="InterPro" id="IPR036163">
    <property type="entry name" value="HMA_dom_sf"/>
</dbReference>
<dbReference type="InterPro" id="IPR006121">
    <property type="entry name" value="HMA_dom"/>
</dbReference>
<accession>A0AAU8LU65</accession>
<dbReference type="KEGG" id="eaj:Q3M24_19305"/>
<dbReference type="AlphaFoldDB" id="A0AAU8LU65"/>
<sequence length="69" mass="6936">MTDQASYTLKVDGMSCKHCEAAVTEAAQSVAGVTAVNVDLEAGSVTVQGGEPEAVIQAITEAGYTASMA</sequence>
<dbReference type="Pfam" id="PF00403">
    <property type="entry name" value="HMA"/>
    <property type="match status" value="1"/>
</dbReference>
<reference evidence="2" key="1">
    <citation type="journal article" date="2024" name="Syst. Appl. Microbiol.">
        <title>First single-strain enrichments of Electrothrix cable bacteria, description of E. aestuarii sp. nov. and E. rattekaaiensis sp. nov., and proposal of a cable bacteria taxonomy following the rules of the SeqCode.</title>
        <authorList>
            <person name="Plum-Jensen L.E."/>
            <person name="Schramm A."/>
            <person name="Marshall I.P.G."/>
        </authorList>
    </citation>
    <scope>NUCLEOTIDE SEQUENCE</scope>
    <source>
        <strain evidence="2">Rat1</strain>
    </source>
</reference>
<proteinExistence type="predicted"/>